<reference evidence="4" key="1">
    <citation type="submission" date="2011-10" db="EMBL/GenBank/DDBJ databases">
        <authorList>
            <person name="Li F.J."/>
            <person name="Li W.L."/>
        </authorList>
    </citation>
    <scope>NUCLEOTIDE SEQUENCE</scope>
</reference>
<feature type="domain" description="C-type lectin" evidence="3">
    <location>
        <begin position="173"/>
        <end position="303"/>
    </location>
</feature>
<evidence type="ECO:0000256" key="1">
    <source>
        <dbReference type="ARBA" id="ARBA00023157"/>
    </source>
</evidence>
<sequence length="308" mass="34753">MAAYIVCFLLFTVSLVSAPAPARTKVYRSDYTYNKKTDAFYKLHIETRTERSATQVCSVEGAQLMIPSQRDIIQLHGMLKQFPDIGNYVWVGSDGKEHESAEETPIIDLSPTNADIRTGFPWSRECDVVTRQGDVDSFPCYRQLPFICKVEAKDAPYDEHCHVFGTGYKYFPSIGSCYKIPRIVYSWNEAYADCRAQNAHLLVLNSETEMLAVKNLTNTELSVAGARFAWFFYAGFRADKPVGNSTRVFKTIFNQTLEEAGYSVWSPNEPNNALSNEDCGSVFKNDGKLNDVDCSQTYAFVCEKEINV</sequence>
<dbReference type="SUPFAM" id="SSF56436">
    <property type="entry name" value="C-type lectin-like"/>
    <property type="match status" value="2"/>
</dbReference>
<dbReference type="SMR" id="H9AA74"/>
<dbReference type="CDD" id="cd00037">
    <property type="entry name" value="CLECT"/>
    <property type="match status" value="2"/>
</dbReference>
<name>H9AA74_ANTPE</name>
<keyword evidence="2" id="KW-0732">Signal</keyword>
<dbReference type="InterPro" id="IPR016187">
    <property type="entry name" value="CTDL_fold"/>
</dbReference>
<dbReference type="PROSITE" id="PS00615">
    <property type="entry name" value="C_TYPE_LECTIN_1"/>
    <property type="match status" value="1"/>
</dbReference>
<protein>
    <submittedName>
        <fullName evidence="4">Immunlectin A</fullName>
    </submittedName>
</protein>
<dbReference type="Gene3D" id="3.10.100.10">
    <property type="entry name" value="Mannose-Binding Protein A, subunit A"/>
    <property type="match status" value="2"/>
</dbReference>
<reference evidence="4" key="2">
    <citation type="journal article" date="2012" name="Insects">
        <title>cDNA Cloning and Expression Analysis of Pattern Recognition Proteins from the Chinese Oak Silkmoth, Antheraea pernyi.</title>
        <authorList>
            <person name="Li F."/>
            <person name="Terenius O."/>
            <person name="Li Y."/>
            <person name="Fang S."/>
            <person name="Li W."/>
        </authorList>
    </citation>
    <scope>NUCLEOTIDE SEQUENCE</scope>
</reference>
<dbReference type="InterPro" id="IPR016186">
    <property type="entry name" value="C-type_lectin-like/link_sf"/>
</dbReference>
<evidence type="ECO:0000313" key="4">
    <source>
        <dbReference type="EMBL" id="AFC35299.1"/>
    </source>
</evidence>
<dbReference type="Pfam" id="PF00059">
    <property type="entry name" value="Lectin_C"/>
    <property type="match status" value="1"/>
</dbReference>
<feature type="signal peptide" evidence="2">
    <location>
        <begin position="1"/>
        <end position="18"/>
    </location>
</feature>
<dbReference type="EMBL" id="JN880426">
    <property type="protein sequence ID" value="AFC35299.1"/>
    <property type="molecule type" value="mRNA"/>
</dbReference>
<evidence type="ECO:0000259" key="3">
    <source>
        <dbReference type="PROSITE" id="PS50041"/>
    </source>
</evidence>
<dbReference type="PROSITE" id="PS50041">
    <property type="entry name" value="C_TYPE_LECTIN_2"/>
    <property type="match status" value="1"/>
</dbReference>
<dbReference type="InterPro" id="IPR050111">
    <property type="entry name" value="C-type_lectin/snaclec_domain"/>
</dbReference>
<keyword evidence="1" id="KW-1015">Disulfide bond</keyword>
<proteinExistence type="evidence at transcript level"/>
<organism evidence="4">
    <name type="scientific">Antheraea pernyi</name>
    <name type="common">Chinese oak silk moth</name>
    <name type="synonym">Bombyx pernyi</name>
    <dbReference type="NCBI Taxonomy" id="7119"/>
    <lineage>
        <taxon>Eukaryota</taxon>
        <taxon>Metazoa</taxon>
        <taxon>Ecdysozoa</taxon>
        <taxon>Arthropoda</taxon>
        <taxon>Hexapoda</taxon>
        <taxon>Insecta</taxon>
        <taxon>Pterygota</taxon>
        <taxon>Neoptera</taxon>
        <taxon>Endopterygota</taxon>
        <taxon>Lepidoptera</taxon>
        <taxon>Glossata</taxon>
        <taxon>Ditrysia</taxon>
        <taxon>Bombycoidea</taxon>
        <taxon>Saturniidae</taxon>
        <taxon>Saturniinae</taxon>
        <taxon>Saturniini</taxon>
        <taxon>Antheraea</taxon>
    </lineage>
</organism>
<feature type="chain" id="PRO_5003618441" evidence="2">
    <location>
        <begin position="19"/>
        <end position="308"/>
    </location>
</feature>
<accession>H9AA74</accession>
<dbReference type="InterPro" id="IPR001304">
    <property type="entry name" value="C-type_lectin-like"/>
</dbReference>
<evidence type="ECO:0000256" key="2">
    <source>
        <dbReference type="SAM" id="SignalP"/>
    </source>
</evidence>
<dbReference type="InterPro" id="IPR018378">
    <property type="entry name" value="C-type_lectin_CS"/>
</dbReference>
<dbReference type="AlphaFoldDB" id="H9AA74"/>
<dbReference type="SMART" id="SM00034">
    <property type="entry name" value="CLECT"/>
    <property type="match status" value="2"/>
</dbReference>
<dbReference type="PANTHER" id="PTHR22803">
    <property type="entry name" value="MANNOSE, PHOSPHOLIPASE, LECTIN RECEPTOR RELATED"/>
    <property type="match status" value="1"/>
</dbReference>